<feature type="transmembrane region" description="Helical" evidence="2">
    <location>
        <begin position="111"/>
        <end position="130"/>
    </location>
</feature>
<keyword evidence="2" id="KW-1133">Transmembrane helix</keyword>
<keyword evidence="2" id="KW-0472">Membrane</keyword>
<dbReference type="PANTHER" id="PTHR33428">
    <property type="entry name" value="CHLOROPHYLLASE-2, CHLOROPLASTIC"/>
    <property type="match status" value="1"/>
</dbReference>
<evidence type="ECO:0000256" key="1">
    <source>
        <dbReference type="SAM" id="MobiDB-lite"/>
    </source>
</evidence>
<feature type="compositionally biased region" description="Polar residues" evidence="1">
    <location>
        <begin position="649"/>
        <end position="658"/>
    </location>
</feature>
<evidence type="ECO:0000256" key="2">
    <source>
        <dbReference type="SAM" id="Phobius"/>
    </source>
</evidence>
<dbReference type="EMBL" id="JAUEPH010000003">
    <property type="protein sequence ID" value="MDN3203944.1"/>
    <property type="molecule type" value="Genomic_DNA"/>
</dbReference>
<keyword evidence="4" id="KW-1185">Reference proteome</keyword>
<proteinExistence type="predicted"/>
<dbReference type="InterPro" id="IPR029058">
    <property type="entry name" value="AB_hydrolase_fold"/>
</dbReference>
<feature type="transmembrane region" description="Helical" evidence="2">
    <location>
        <begin position="142"/>
        <end position="163"/>
    </location>
</feature>
<protein>
    <recommendedName>
        <fullName evidence="5">Alpha/beta hydrolase</fullName>
    </recommendedName>
</protein>
<keyword evidence="2" id="KW-0812">Transmembrane</keyword>
<dbReference type="PANTHER" id="PTHR33428:SF14">
    <property type="entry name" value="CARBOXYLESTERASE TYPE B DOMAIN-CONTAINING PROTEIN"/>
    <property type="match status" value="1"/>
</dbReference>
<dbReference type="SUPFAM" id="SSF53474">
    <property type="entry name" value="alpha/beta-Hydrolases"/>
    <property type="match status" value="1"/>
</dbReference>
<reference evidence="3" key="1">
    <citation type="submission" date="2023-06" db="EMBL/GenBank/DDBJ databases">
        <title>Robiginitalea aurantiacus sp. nov. and Algoriphagus sediminis sp. nov., isolated from coastal sediment.</title>
        <authorList>
            <person name="Zhou Z.Y."/>
            <person name="An J."/>
            <person name="Jia Y.W."/>
            <person name="Du Z.J."/>
        </authorList>
    </citation>
    <scope>NUCLEOTIDE SEQUENCE</scope>
    <source>
        <strain evidence="3">C2-7</strain>
    </source>
</reference>
<dbReference type="RefSeq" id="WP_289999500.1">
    <property type="nucleotide sequence ID" value="NZ_JAUEPH010000003.1"/>
</dbReference>
<dbReference type="Proteomes" id="UP001171916">
    <property type="component" value="Unassembled WGS sequence"/>
</dbReference>
<feature type="transmembrane region" description="Helical" evidence="2">
    <location>
        <begin position="88"/>
        <end position="105"/>
    </location>
</feature>
<evidence type="ECO:0008006" key="5">
    <source>
        <dbReference type="Google" id="ProtNLM"/>
    </source>
</evidence>
<evidence type="ECO:0000313" key="3">
    <source>
        <dbReference type="EMBL" id="MDN3203944.1"/>
    </source>
</evidence>
<gene>
    <name evidence="3" type="ORF">QVH07_07270</name>
</gene>
<comment type="caution">
    <text evidence="3">The sequence shown here is derived from an EMBL/GenBank/DDBJ whole genome shotgun (WGS) entry which is preliminary data.</text>
</comment>
<feature type="region of interest" description="Disordered" evidence="1">
    <location>
        <begin position="649"/>
        <end position="716"/>
    </location>
</feature>
<dbReference type="Gene3D" id="3.40.50.1820">
    <property type="entry name" value="alpha/beta hydrolase"/>
    <property type="match status" value="1"/>
</dbReference>
<name>A0ABT7YBQ1_9BACT</name>
<sequence>MKKLFQKLKAWFNKIVKAVSPGDSAVRGAAIGMVAFSVLFFLYEVIVSSHRWNDSRLLLFGLVLMVAATLIGFILPWLIKQLASIPKPFLIGLSFAIPLMTIVRFGDNRVVFYLILMFALLGAGISMFTQKTFGKTSWVRRIIGILGLLVGLAGMLAFFYALIIPGFDMLEPVNAAKLTEDNVQKFDLPSPGDNGSYEVEYFTYGSGTDIRRPEYGEEVDFESRTVDGTAFLDNWEGWSGELRTKYWDFDYRELPLNARVWAPKGNRPFPLVLIVHGNHGMQDYSDPGYDYLGEFLASKGMILASVDENFINSSWTDLFTDGLDEENDARAWLLLEHVKLWDDWSKDSSHPLSGKADLERVSLIGHSRGGEAVGHAAMMNSLDLYPDDGQTPLDYHFNIKSVVAIAPVDGQYKPGDSPNQVENMSYLTLHGGMDADVTSFSGLKQFQRIKFTDSLYHFKAGIFIKDANHGQFNTSWGDNDIGAAFDGVLNKEQLMSKEEQEQIAKVYIGAFLEVTLNERDEYLPFFIDHRAGRDWLPDNIYLNQFEDSNTEILVDFDEDLDLKTAGKGMAQGINLSVWREGEVPFNYGRLGTRAAVLGWNYEKLDGADSLWEDGKIPELPDSIRASYTISWDSVPAQVDSTSVLVFSLSESTTNTDPRSSGKWVNKKDEDDDEGVDEEEEKEEVENEENDAEEELNLEDSEADEEEEEEKPEDPLNLSLIIKDRAGEKLEFLLSDFSHLQRRVKTRVEKLQFLDEDSNSEPIFQSYSFEFKRLKDRNPDFDFSNLVEIKFVFDQTIEGAVILDQLGIRKPLD</sequence>
<feature type="transmembrane region" description="Helical" evidence="2">
    <location>
        <begin position="58"/>
        <end position="79"/>
    </location>
</feature>
<organism evidence="3 4">
    <name type="scientific">Algoriphagus sediminis</name>
    <dbReference type="NCBI Taxonomy" id="3057113"/>
    <lineage>
        <taxon>Bacteria</taxon>
        <taxon>Pseudomonadati</taxon>
        <taxon>Bacteroidota</taxon>
        <taxon>Cytophagia</taxon>
        <taxon>Cytophagales</taxon>
        <taxon>Cyclobacteriaceae</taxon>
        <taxon>Algoriphagus</taxon>
    </lineage>
</organism>
<feature type="compositionally biased region" description="Acidic residues" evidence="1">
    <location>
        <begin position="669"/>
        <end position="711"/>
    </location>
</feature>
<accession>A0ABT7YBQ1</accession>
<evidence type="ECO:0000313" key="4">
    <source>
        <dbReference type="Proteomes" id="UP001171916"/>
    </source>
</evidence>
<feature type="transmembrane region" description="Helical" evidence="2">
    <location>
        <begin position="24"/>
        <end position="46"/>
    </location>
</feature>